<dbReference type="EMBL" id="JAAFYZ010000041">
    <property type="protein sequence ID" value="MBS2548093.1"/>
    <property type="molecule type" value="Genomic_DNA"/>
</dbReference>
<dbReference type="PANTHER" id="PTHR43132">
    <property type="entry name" value="ARSENICAL RESISTANCE OPERON REPRESSOR ARSR-RELATED"/>
    <property type="match status" value="1"/>
</dbReference>
<evidence type="ECO:0000256" key="2">
    <source>
        <dbReference type="ARBA" id="ARBA00023125"/>
    </source>
</evidence>
<dbReference type="InterPro" id="IPR051011">
    <property type="entry name" value="Metal_resp_trans_reg"/>
</dbReference>
<comment type="caution">
    <text evidence="5">The sequence shown here is derived from an EMBL/GenBank/DDBJ whole genome shotgun (WGS) entry which is preliminary data.</text>
</comment>
<dbReference type="SMART" id="SM00418">
    <property type="entry name" value="HTH_ARSR"/>
    <property type="match status" value="1"/>
</dbReference>
<evidence type="ECO:0000313" key="6">
    <source>
        <dbReference type="Proteomes" id="UP000730482"/>
    </source>
</evidence>
<dbReference type="SUPFAM" id="SSF46785">
    <property type="entry name" value="Winged helix' DNA-binding domain"/>
    <property type="match status" value="1"/>
</dbReference>
<keyword evidence="1" id="KW-0805">Transcription regulation</keyword>
<sequence>MGWWLVDTDTLASGRFVVSPLSEAHACLHTLYRATTSHPAEKAWFDVHRAAYRAMVEADPLTGPLLDAAMGARTHWIADLLAPVPIGDRTFEQELDIVRGTPPDAAREQLAVSSGGPLPAGLDRQDLADRLADVLAWVWTHTVAPTWERRRRLMEADIVSRTAHLSQAGWAAALNDMRPGMRWLGDGRLQINLHDFPPRQTTGARLYFAPVTPGRGWVTWDTTPRYAIIYPCTGALADVGTTTAPQPLARLLGPNRATILLLLTAPKSTTHLVTLTGQPLGSVGRHLKVLLDADLVRRRRSGRSVLYYRTAAGDVLVESASRGSREDDY</sequence>
<keyword evidence="2" id="KW-0238">DNA-binding</keyword>
<dbReference type="Gene3D" id="1.10.10.10">
    <property type="entry name" value="Winged helix-like DNA-binding domain superfamily/Winged helix DNA-binding domain"/>
    <property type="match status" value="1"/>
</dbReference>
<dbReference type="InterPro" id="IPR036388">
    <property type="entry name" value="WH-like_DNA-bd_sf"/>
</dbReference>
<evidence type="ECO:0000259" key="4">
    <source>
        <dbReference type="SMART" id="SM00418"/>
    </source>
</evidence>
<keyword evidence="6" id="KW-1185">Reference proteome</keyword>
<dbReference type="PANTHER" id="PTHR43132:SF6">
    <property type="entry name" value="HTH-TYPE TRANSCRIPTIONAL REPRESSOR CZRA"/>
    <property type="match status" value="1"/>
</dbReference>
<evidence type="ECO:0000313" key="5">
    <source>
        <dbReference type="EMBL" id="MBS2548093.1"/>
    </source>
</evidence>
<dbReference type="Proteomes" id="UP000730482">
    <property type="component" value="Unassembled WGS sequence"/>
</dbReference>
<name>A0ABS5KPW9_9ACTN</name>
<gene>
    <name evidence="5" type="ORF">KGQ19_14595</name>
</gene>
<feature type="domain" description="HTH arsR-type" evidence="4">
    <location>
        <begin position="250"/>
        <end position="321"/>
    </location>
</feature>
<dbReference type="RefSeq" id="WP_212009668.1">
    <property type="nucleotide sequence ID" value="NZ_JAAFYZ010000041.1"/>
</dbReference>
<evidence type="ECO:0000256" key="3">
    <source>
        <dbReference type="ARBA" id="ARBA00023163"/>
    </source>
</evidence>
<evidence type="ECO:0000256" key="1">
    <source>
        <dbReference type="ARBA" id="ARBA00023015"/>
    </source>
</evidence>
<keyword evidence="3" id="KW-0804">Transcription</keyword>
<proteinExistence type="predicted"/>
<dbReference type="InterPro" id="IPR001845">
    <property type="entry name" value="HTH_ArsR_DNA-bd_dom"/>
</dbReference>
<dbReference type="InterPro" id="IPR036390">
    <property type="entry name" value="WH_DNA-bd_sf"/>
</dbReference>
<accession>A0ABS5KPW9</accession>
<protein>
    <recommendedName>
        <fullName evidence="4">HTH arsR-type domain-containing protein</fullName>
    </recommendedName>
</protein>
<reference evidence="5 6" key="1">
    <citation type="submission" date="2020-02" db="EMBL/GenBank/DDBJ databases">
        <title>Acidophilic actinobacteria isolated from forest soil.</title>
        <authorList>
            <person name="Golinska P."/>
        </authorList>
    </citation>
    <scope>NUCLEOTIDE SEQUENCE [LARGE SCALE GENOMIC DNA]</scope>
    <source>
        <strain evidence="5 6">NL8</strain>
    </source>
</reference>
<organism evidence="5 6">
    <name type="scientific">Catenulispora pinistramenti</name>
    <dbReference type="NCBI Taxonomy" id="2705254"/>
    <lineage>
        <taxon>Bacteria</taxon>
        <taxon>Bacillati</taxon>
        <taxon>Actinomycetota</taxon>
        <taxon>Actinomycetes</taxon>
        <taxon>Catenulisporales</taxon>
        <taxon>Catenulisporaceae</taxon>
        <taxon>Catenulispora</taxon>
    </lineage>
</organism>